<dbReference type="GO" id="GO:0008652">
    <property type="term" value="P:amino acid biosynthetic process"/>
    <property type="evidence" value="ECO:0007669"/>
    <property type="project" value="UniProtKB-UniRule"/>
</dbReference>
<organism evidence="2 3">
    <name type="scientific">Treponema porcinum</name>
    <dbReference type="NCBI Taxonomy" id="261392"/>
    <lineage>
        <taxon>Bacteria</taxon>
        <taxon>Pseudomonadati</taxon>
        <taxon>Spirochaetota</taxon>
        <taxon>Spirochaetia</taxon>
        <taxon>Spirochaetales</taxon>
        <taxon>Treponemataceae</taxon>
        <taxon>Treponema</taxon>
    </lineage>
</organism>
<keyword evidence="1" id="KW-0057">Aromatic amino acid biosynthesis</keyword>
<proteinExistence type="predicted"/>
<evidence type="ECO:0000256" key="1">
    <source>
        <dbReference type="PROSITE-ProRule" id="PRU00514"/>
    </source>
</evidence>
<keyword evidence="3" id="KW-1185">Reference proteome</keyword>
<dbReference type="InterPro" id="IPR035959">
    <property type="entry name" value="RutC-like_sf"/>
</dbReference>
<dbReference type="Gene3D" id="3.30.1330.40">
    <property type="entry name" value="RutC-like"/>
    <property type="match status" value="1"/>
</dbReference>
<dbReference type="Proteomes" id="UP000190423">
    <property type="component" value="Unassembled WGS sequence"/>
</dbReference>
<dbReference type="AlphaFoldDB" id="A0A1T4JV34"/>
<dbReference type="PANTHER" id="PTHR21164:SF0">
    <property type="entry name" value="CHORISMATE MUTASE AROH"/>
    <property type="match status" value="1"/>
</dbReference>
<dbReference type="STRING" id="261392.SAMN02745149_00819"/>
<dbReference type="PROSITE" id="PS51167">
    <property type="entry name" value="CHORISMATE_MUT_1"/>
    <property type="match status" value="1"/>
</dbReference>
<dbReference type="GO" id="GO:0009073">
    <property type="term" value="P:aromatic amino acid family biosynthetic process"/>
    <property type="evidence" value="ECO:0007669"/>
    <property type="project" value="UniProtKB-UniRule"/>
</dbReference>
<protein>
    <recommendedName>
        <fullName evidence="1">chorismate mutase</fullName>
        <ecNumber evidence="1">5.4.99.5</ecNumber>
    </recommendedName>
</protein>
<keyword evidence="1" id="KW-0028">Amino-acid biosynthesis</keyword>
<dbReference type="OrthoDB" id="9802232at2"/>
<reference evidence="2 3" key="1">
    <citation type="submission" date="2017-02" db="EMBL/GenBank/DDBJ databases">
        <authorList>
            <person name="Peterson S.W."/>
        </authorList>
    </citation>
    <scope>NUCLEOTIDE SEQUENCE [LARGE SCALE GENOMIC DNA]</scope>
    <source>
        <strain evidence="2 3">ATCC BAA-908</strain>
    </source>
</reference>
<comment type="catalytic activity">
    <reaction evidence="1">
        <text>chorismate = prephenate</text>
        <dbReference type="Rhea" id="RHEA:13897"/>
        <dbReference type="ChEBI" id="CHEBI:29748"/>
        <dbReference type="ChEBI" id="CHEBI:29934"/>
        <dbReference type="EC" id="5.4.99.5"/>
    </reaction>
</comment>
<dbReference type="GO" id="GO:0004106">
    <property type="term" value="F:chorismate mutase activity"/>
    <property type="evidence" value="ECO:0007669"/>
    <property type="project" value="UniProtKB-EC"/>
</dbReference>
<dbReference type="RefSeq" id="WP_078932733.1">
    <property type="nucleotide sequence ID" value="NZ_FUWG01000005.1"/>
</dbReference>
<dbReference type="Pfam" id="PF07736">
    <property type="entry name" value="CM_1"/>
    <property type="match status" value="1"/>
</dbReference>
<dbReference type="EMBL" id="FUWG01000005">
    <property type="protein sequence ID" value="SJZ33955.1"/>
    <property type="molecule type" value="Genomic_DNA"/>
</dbReference>
<dbReference type="EC" id="5.4.99.5" evidence="1"/>
<evidence type="ECO:0000313" key="2">
    <source>
        <dbReference type="EMBL" id="SJZ33955.1"/>
    </source>
</evidence>
<dbReference type="PANTHER" id="PTHR21164">
    <property type="entry name" value="CHORISMATE MUTASE"/>
    <property type="match status" value="1"/>
</dbReference>
<dbReference type="SUPFAM" id="SSF55298">
    <property type="entry name" value="YjgF-like"/>
    <property type="match status" value="1"/>
</dbReference>
<name>A0A1T4JV34_TREPO</name>
<keyword evidence="1" id="KW-0413">Isomerase</keyword>
<dbReference type="GO" id="GO:0046417">
    <property type="term" value="P:chorismate metabolic process"/>
    <property type="evidence" value="ECO:0007669"/>
    <property type="project" value="TreeGrafter"/>
</dbReference>
<sequence length="123" mass="13527">MKRLFGIRGAVCAENTKESISLQTAEMCRKLFSENSLSAADIVSVQFTLTRDLDVFNPCAALRANDVGIDTSRIPLFCSQEAYIKGGLEKVIRILITAYMDENAVPSPVYMGGAEVLRPDFCK</sequence>
<evidence type="ECO:0000313" key="3">
    <source>
        <dbReference type="Proteomes" id="UP000190423"/>
    </source>
</evidence>
<dbReference type="GeneID" id="78316131"/>
<gene>
    <name evidence="2" type="ORF">SAMN02745149_00819</name>
</gene>
<dbReference type="InterPro" id="IPR008243">
    <property type="entry name" value="Chorismate_mutase_AroH"/>
</dbReference>
<accession>A0A1T4JV34</accession>